<dbReference type="InterPro" id="IPR006059">
    <property type="entry name" value="SBP"/>
</dbReference>
<name>A0A644W639_9ZZZZ</name>
<dbReference type="Gene3D" id="3.40.190.10">
    <property type="entry name" value="Periplasmic binding protein-like II"/>
    <property type="match status" value="2"/>
</dbReference>
<evidence type="ECO:0000313" key="1">
    <source>
        <dbReference type="EMBL" id="MPL99254.1"/>
    </source>
</evidence>
<dbReference type="InterPro" id="IPR050490">
    <property type="entry name" value="Bact_solute-bd_prot1"/>
</dbReference>
<sequence length="425" mass="47015">MKRNLLIIALACMLLVPSFIFAQPAVEESTSGTMRLAWWGNPTRDERTLKAADMFMAKYPEIKIETETTGWAGYWDKMNTQAAAGSLPDLMQHDYAYMLQWVSRNQLADLTPYIQKGIIDLSKVNDSFLSGGRVGGKLYGISLGTNAVCLTYDPAVLAKAGIAEPDSATWTWEDFERIALEVYRKTGVQTIPFFTTDPKVGFDNMIRQTGSATYGKTGLGFTDPAALREFYAIQLRLLDAGALIRPEVAFVTVTPEEGEFAKGRSWVEFIWSNQFVSTQAAAKRPLKLALLPNIKNAKAKGTFLKPSMFFSIPASAENPEAAAKFLNYFLNDIAVNDMLMGERGVPIPDDVRDHMSTRVDAINKQIFDYISLASKNAGPIDPPDPAGSGEFLKMVRDVTQEILYKRISLDAGVSKIMTQGNQILK</sequence>
<proteinExistence type="predicted"/>
<dbReference type="EMBL" id="VSSQ01000655">
    <property type="protein sequence ID" value="MPL99254.1"/>
    <property type="molecule type" value="Genomic_DNA"/>
</dbReference>
<comment type="caution">
    <text evidence="1">The sequence shown here is derived from an EMBL/GenBank/DDBJ whole genome shotgun (WGS) entry which is preliminary data.</text>
</comment>
<dbReference type="PANTHER" id="PTHR43649:SF11">
    <property type="entry name" value="ABC TRANSPORTER SUBSTRATE-BINDING PROTEIN YESO-RELATED"/>
    <property type="match status" value="1"/>
</dbReference>
<protein>
    <submittedName>
        <fullName evidence="1">Putative ABC transporter substrate-binding protein YesO</fullName>
    </submittedName>
</protein>
<dbReference type="PANTHER" id="PTHR43649">
    <property type="entry name" value="ARABINOSE-BINDING PROTEIN-RELATED"/>
    <property type="match status" value="1"/>
</dbReference>
<dbReference type="Pfam" id="PF13416">
    <property type="entry name" value="SBP_bac_8"/>
    <property type="match status" value="1"/>
</dbReference>
<organism evidence="1">
    <name type="scientific">bioreactor metagenome</name>
    <dbReference type="NCBI Taxonomy" id="1076179"/>
    <lineage>
        <taxon>unclassified sequences</taxon>
        <taxon>metagenomes</taxon>
        <taxon>ecological metagenomes</taxon>
    </lineage>
</organism>
<gene>
    <name evidence="1" type="primary">yesO_1</name>
    <name evidence="1" type="ORF">SDC9_45471</name>
</gene>
<dbReference type="AlphaFoldDB" id="A0A644W639"/>
<dbReference type="SUPFAM" id="SSF53850">
    <property type="entry name" value="Periplasmic binding protein-like II"/>
    <property type="match status" value="1"/>
</dbReference>
<accession>A0A644W639</accession>
<reference evidence="1" key="1">
    <citation type="submission" date="2019-08" db="EMBL/GenBank/DDBJ databases">
        <authorList>
            <person name="Kucharzyk K."/>
            <person name="Murdoch R.W."/>
            <person name="Higgins S."/>
            <person name="Loffler F."/>
        </authorList>
    </citation>
    <scope>NUCLEOTIDE SEQUENCE</scope>
</reference>